<name>A0A974DX04_XENLA</name>
<protein>
    <submittedName>
        <fullName evidence="1">Uncharacterized protein</fullName>
    </submittedName>
</protein>
<sequence length="48" mass="5449">MLETWVLAVIKHRLVTECGTSNLFSENKVAEAERSRNHQCLGKSHLVI</sequence>
<proteinExistence type="predicted"/>
<dbReference type="AlphaFoldDB" id="A0A974DX04"/>
<evidence type="ECO:0000313" key="2">
    <source>
        <dbReference type="Proteomes" id="UP000694892"/>
    </source>
</evidence>
<organism evidence="1 2">
    <name type="scientific">Xenopus laevis</name>
    <name type="common">African clawed frog</name>
    <dbReference type="NCBI Taxonomy" id="8355"/>
    <lineage>
        <taxon>Eukaryota</taxon>
        <taxon>Metazoa</taxon>
        <taxon>Chordata</taxon>
        <taxon>Craniata</taxon>
        <taxon>Vertebrata</taxon>
        <taxon>Euteleostomi</taxon>
        <taxon>Amphibia</taxon>
        <taxon>Batrachia</taxon>
        <taxon>Anura</taxon>
        <taxon>Pipoidea</taxon>
        <taxon>Pipidae</taxon>
        <taxon>Xenopodinae</taxon>
        <taxon>Xenopus</taxon>
        <taxon>Xenopus</taxon>
    </lineage>
</organism>
<evidence type="ECO:0000313" key="1">
    <source>
        <dbReference type="EMBL" id="OCT99493.1"/>
    </source>
</evidence>
<reference evidence="2" key="1">
    <citation type="journal article" date="2016" name="Nature">
        <title>Genome evolution in the allotetraploid frog Xenopus laevis.</title>
        <authorList>
            <person name="Session A.M."/>
            <person name="Uno Y."/>
            <person name="Kwon T."/>
            <person name="Chapman J.A."/>
            <person name="Toyoda A."/>
            <person name="Takahashi S."/>
            <person name="Fukui A."/>
            <person name="Hikosaka A."/>
            <person name="Suzuki A."/>
            <person name="Kondo M."/>
            <person name="van Heeringen S.J."/>
            <person name="Quigley I."/>
            <person name="Heinz S."/>
            <person name="Ogino H."/>
            <person name="Ochi H."/>
            <person name="Hellsten U."/>
            <person name="Lyons J.B."/>
            <person name="Simakov O."/>
            <person name="Putnam N."/>
            <person name="Stites J."/>
            <person name="Kuroki Y."/>
            <person name="Tanaka T."/>
            <person name="Michiue T."/>
            <person name="Watanabe M."/>
            <person name="Bogdanovic O."/>
            <person name="Lister R."/>
            <person name="Georgiou G."/>
            <person name="Paranjpe S.S."/>
            <person name="van Kruijsbergen I."/>
            <person name="Shu S."/>
            <person name="Carlson J."/>
            <person name="Kinoshita T."/>
            <person name="Ohta Y."/>
            <person name="Mawaribuchi S."/>
            <person name="Jenkins J."/>
            <person name="Grimwood J."/>
            <person name="Schmutz J."/>
            <person name="Mitros T."/>
            <person name="Mozaffari S.V."/>
            <person name="Suzuki Y."/>
            <person name="Haramoto Y."/>
            <person name="Yamamoto T.S."/>
            <person name="Takagi C."/>
            <person name="Heald R."/>
            <person name="Miller K."/>
            <person name="Haudenschild C."/>
            <person name="Kitzman J."/>
            <person name="Nakayama T."/>
            <person name="Izutsu Y."/>
            <person name="Robert J."/>
            <person name="Fortriede J."/>
            <person name="Burns K."/>
            <person name="Lotay V."/>
            <person name="Karimi K."/>
            <person name="Yasuoka Y."/>
            <person name="Dichmann D.S."/>
            <person name="Flajnik M.F."/>
            <person name="Houston D.W."/>
            <person name="Shendure J."/>
            <person name="DuPasquier L."/>
            <person name="Vize P.D."/>
            <person name="Zorn A.M."/>
            <person name="Ito M."/>
            <person name="Marcotte E.M."/>
            <person name="Wallingford J.B."/>
            <person name="Ito Y."/>
            <person name="Asashima M."/>
            <person name="Ueno N."/>
            <person name="Matsuda Y."/>
            <person name="Veenstra G.J."/>
            <person name="Fujiyama A."/>
            <person name="Harland R.M."/>
            <person name="Taira M."/>
            <person name="Rokhsar D.S."/>
        </authorList>
    </citation>
    <scope>NUCLEOTIDE SEQUENCE [LARGE SCALE GENOMIC DNA]</scope>
    <source>
        <strain evidence="2">J</strain>
    </source>
</reference>
<dbReference type="Proteomes" id="UP000694892">
    <property type="component" value="Chromosome 1L"/>
</dbReference>
<accession>A0A974DX04</accession>
<gene>
    <name evidence="1" type="ORF">XELAEV_18005275mg</name>
</gene>
<dbReference type="EMBL" id="CM004466">
    <property type="protein sequence ID" value="OCT99493.1"/>
    <property type="molecule type" value="Genomic_DNA"/>
</dbReference>